<keyword evidence="2" id="KW-0032">Aminotransferase</keyword>
<evidence type="ECO:0000313" key="3">
    <source>
        <dbReference type="Proteomes" id="UP001208017"/>
    </source>
</evidence>
<dbReference type="PANTHER" id="PTHR30244:SF34">
    <property type="entry name" value="DTDP-4-AMINO-4,6-DIDEOXYGALACTOSE TRANSAMINASE"/>
    <property type="match status" value="1"/>
</dbReference>
<reference evidence="2 3" key="1">
    <citation type="submission" date="2022-11" db="EMBL/GenBank/DDBJ databases">
        <title>Study of microbial diversity in lake waters.</title>
        <authorList>
            <person name="Zhang J."/>
        </authorList>
    </citation>
    <scope>NUCLEOTIDE SEQUENCE [LARGE SCALE GENOMIC DNA]</scope>
    <source>
        <strain evidence="2 3">DT12</strain>
    </source>
</reference>
<keyword evidence="3" id="KW-1185">Reference proteome</keyword>
<dbReference type="InterPro" id="IPR015424">
    <property type="entry name" value="PyrdxlP-dep_Trfase"/>
</dbReference>
<dbReference type="SUPFAM" id="SSF53383">
    <property type="entry name" value="PLP-dependent transferases"/>
    <property type="match status" value="1"/>
</dbReference>
<dbReference type="InterPro" id="IPR000653">
    <property type="entry name" value="DegT/StrS_aminotransferase"/>
</dbReference>
<protein>
    <submittedName>
        <fullName evidence="2">DegT/DnrJ/EryC1/StrS family aminotransferase</fullName>
    </submittedName>
</protein>
<dbReference type="InterPro" id="IPR015421">
    <property type="entry name" value="PyrdxlP-dep_Trfase_major"/>
</dbReference>
<dbReference type="Gene3D" id="3.40.640.10">
    <property type="entry name" value="Type I PLP-dependent aspartate aminotransferase-like (Major domain)"/>
    <property type="match status" value="1"/>
</dbReference>
<dbReference type="Proteomes" id="UP001208017">
    <property type="component" value="Unassembled WGS sequence"/>
</dbReference>
<dbReference type="RefSeq" id="WP_267151484.1">
    <property type="nucleotide sequence ID" value="NZ_JAPMLT010000004.1"/>
</dbReference>
<comment type="caution">
    <text evidence="2">The sequence shown here is derived from an EMBL/GenBank/DDBJ whole genome shotgun (WGS) entry which is preliminary data.</text>
</comment>
<sequence>MTTMNTTVLTFPEWPMFDQREQDNLSSVLTSRNWWRMTGTAVEEFERKFAELHGVKHGLAVTNGTHAIELALMALEIGAGDEVIVPAYTFISTATPVFRQGATPVAVDVDPRTLCIDPAAIEQAITEKTKAIIPVHFAGQACDMGRIMEIARKHNLRVIEDAAHAHGGAYMGKPLGSFGDIACYSFQYLKLMSCGEGGALITNDDELMDKLWLYHNVGRPKNDRSYVHSVLGSNYRISEFQAAVLLAQLERLTEQNATRFNGAQELDRLLADVSGLEPLLHRVDSTIHPYYMYMLRYDASEFGGRTREELVDHLKAAGVPAYIGYSAIHHTDVWKEHGGRAMACPVTEAAAKDMIWLHHRVMLGTLEQQEALVNFLVEVQEQWSGN</sequence>
<dbReference type="Pfam" id="PF01041">
    <property type="entry name" value="DegT_DnrJ_EryC1"/>
    <property type="match status" value="1"/>
</dbReference>
<accession>A0ABT3X2P6</accession>
<name>A0ABT3X2P6_9BACL</name>
<evidence type="ECO:0000313" key="2">
    <source>
        <dbReference type="EMBL" id="MCX7570233.1"/>
    </source>
</evidence>
<proteinExistence type="inferred from homology"/>
<comment type="similarity">
    <text evidence="1">Belongs to the DegT/DnrJ/EryC1 family.</text>
</comment>
<dbReference type="CDD" id="cd00616">
    <property type="entry name" value="AHBA_syn"/>
    <property type="match status" value="1"/>
</dbReference>
<keyword evidence="1" id="KW-0663">Pyridoxal phosphate</keyword>
<dbReference type="InterPro" id="IPR015422">
    <property type="entry name" value="PyrdxlP-dep_Trfase_small"/>
</dbReference>
<organism evidence="2 3">
    <name type="scientific">Tumebacillus lacus</name>
    <dbReference type="NCBI Taxonomy" id="2995335"/>
    <lineage>
        <taxon>Bacteria</taxon>
        <taxon>Bacillati</taxon>
        <taxon>Bacillota</taxon>
        <taxon>Bacilli</taxon>
        <taxon>Bacillales</taxon>
        <taxon>Alicyclobacillaceae</taxon>
        <taxon>Tumebacillus</taxon>
    </lineage>
</organism>
<dbReference type="PIRSF" id="PIRSF000390">
    <property type="entry name" value="PLP_StrS"/>
    <property type="match status" value="1"/>
</dbReference>
<dbReference type="PANTHER" id="PTHR30244">
    <property type="entry name" value="TRANSAMINASE"/>
    <property type="match status" value="1"/>
</dbReference>
<evidence type="ECO:0000256" key="1">
    <source>
        <dbReference type="RuleBase" id="RU004508"/>
    </source>
</evidence>
<dbReference type="GO" id="GO:0008483">
    <property type="term" value="F:transaminase activity"/>
    <property type="evidence" value="ECO:0007669"/>
    <property type="project" value="UniProtKB-KW"/>
</dbReference>
<keyword evidence="2" id="KW-0808">Transferase</keyword>
<gene>
    <name evidence="2" type="ORF">OS242_09690</name>
</gene>
<dbReference type="Gene3D" id="3.90.1150.10">
    <property type="entry name" value="Aspartate Aminotransferase, domain 1"/>
    <property type="match status" value="1"/>
</dbReference>
<dbReference type="EMBL" id="JAPMLT010000004">
    <property type="protein sequence ID" value="MCX7570233.1"/>
    <property type="molecule type" value="Genomic_DNA"/>
</dbReference>